<feature type="region of interest" description="Disordered" evidence="1">
    <location>
        <begin position="474"/>
        <end position="501"/>
    </location>
</feature>
<dbReference type="EMBL" id="MN739722">
    <property type="protein sequence ID" value="QHT22945.1"/>
    <property type="molecule type" value="Genomic_DNA"/>
</dbReference>
<dbReference type="Pfam" id="PF19251">
    <property type="entry name" value="DUF5899"/>
    <property type="match status" value="1"/>
</dbReference>
<feature type="compositionally biased region" description="Basic and acidic residues" evidence="1">
    <location>
        <begin position="26"/>
        <end position="39"/>
    </location>
</feature>
<feature type="compositionally biased region" description="Polar residues" evidence="1">
    <location>
        <begin position="474"/>
        <end position="487"/>
    </location>
</feature>
<evidence type="ECO:0000259" key="2">
    <source>
        <dbReference type="Pfam" id="PF19251"/>
    </source>
</evidence>
<evidence type="ECO:0000313" key="3">
    <source>
        <dbReference type="EMBL" id="QHT22945.1"/>
    </source>
</evidence>
<reference evidence="3" key="1">
    <citation type="journal article" date="2020" name="Nature">
        <title>Giant virus diversity and host interactions through global metagenomics.</title>
        <authorList>
            <person name="Schulz F."/>
            <person name="Roux S."/>
            <person name="Paez-Espino D."/>
            <person name="Jungbluth S."/>
            <person name="Walsh D.A."/>
            <person name="Denef V.J."/>
            <person name="McMahon K.D."/>
            <person name="Konstantinidis K.T."/>
            <person name="Eloe-Fadrosh E.A."/>
            <person name="Kyrpides N.C."/>
            <person name="Woyke T."/>
        </authorList>
    </citation>
    <scope>NUCLEOTIDE SEQUENCE</scope>
    <source>
        <strain evidence="3">GVMAG-M-3300023179-114</strain>
    </source>
</reference>
<dbReference type="AlphaFoldDB" id="A0A6C0E6A0"/>
<feature type="compositionally biased region" description="Polar residues" evidence="1">
    <location>
        <begin position="40"/>
        <end position="61"/>
    </location>
</feature>
<dbReference type="InterPro" id="IPR045418">
    <property type="entry name" value="P2_DUF5899"/>
</dbReference>
<evidence type="ECO:0000256" key="1">
    <source>
        <dbReference type="SAM" id="MobiDB-lite"/>
    </source>
</evidence>
<proteinExistence type="predicted"/>
<feature type="region of interest" description="Disordered" evidence="1">
    <location>
        <begin position="20"/>
        <end position="61"/>
    </location>
</feature>
<accession>A0A6C0E6A0</accession>
<protein>
    <recommendedName>
        <fullName evidence="2">DUF5899 domain-containing protein</fullName>
    </recommendedName>
</protein>
<name>A0A6C0E6A0_9ZZZZ</name>
<organism evidence="3">
    <name type="scientific">viral metagenome</name>
    <dbReference type="NCBI Taxonomy" id="1070528"/>
    <lineage>
        <taxon>unclassified sequences</taxon>
        <taxon>metagenomes</taxon>
        <taxon>organismal metagenomes</taxon>
    </lineage>
</organism>
<sequence>MELAIPLVALGGMYVISTQKNNSNDQQKKKVRFSEKKQQPENFTNMGRQPNYLPNTNIPPQNYPITNDRELVDTIQHYPNPNTATDKYFNQNVYEEKDRAGVKTGNNIQEIYSLSGNYLNSEQFRHNNMVPFYGGKIKGKLYDDNIAESVLDNMAGTGSQVIKKIEQAPLFKPQENVQWAYGMPDMSDFYQSRVNPGMKNNNVKPFESIRVGPGLDKGYSSEGTGGFNSGMEAREVWLPKTVDELRIMTNPKEEFSLLNHEGPAQSVIKNVGKIGVVEKYTPDTFYIQTQDRWLTTTGLEKQTRMIAEEIQKQSHRNDTTTYYSGAPNSTLKTASYVPKVYEEPKRPVLPIKDVAPSTATGRGPITDGESFLKSHTNIVNNRATTKQNDTFGSGFSRAIGAAIAPIMDIMKPSRKEEYSCNMRIYGNIGGEVPQNYVINPGDVPNTTIRETTLYTPHGNIGNQIDGAYTVTEQQSIQNQRDTTNHSNLGGAGGSGAKYGNRQYDANYRQTNNMTKEQTVVARTNQGNAQLFNPVMNATISKLDSDRDNNRMWAPEAVIPAGPSVQTYGKINMPQYYNECYNCDRIQPDLLNAFRENPYTHSLTYSV</sequence>
<feature type="domain" description="DUF5899" evidence="2">
    <location>
        <begin position="192"/>
        <end position="289"/>
    </location>
</feature>